<evidence type="ECO:0000256" key="3">
    <source>
        <dbReference type="ARBA" id="ARBA00022989"/>
    </source>
</evidence>
<feature type="transmembrane region" description="Helical" evidence="5">
    <location>
        <begin position="270"/>
        <end position="296"/>
    </location>
</feature>
<proteinExistence type="predicted"/>
<evidence type="ECO:0000256" key="5">
    <source>
        <dbReference type="SAM" id="Phobius"/>
    </source>
</evidence>
<feature type="transmembrane region" description="Helical" evidence="5">
    <location>
        <begin position="388"/>
        <end position="407"/>
    </location>
</feature>
<feature type="transmembrane region" description="Helical" evidence="5">
    <location>
        <begin position="122"/>
        <end position="141"/>
    </location>
</feature>
<keyword evidence="2 5" id="KW-0812">Transmembrane</keyword>
<dbReference type="Gene3D" id="1.20.1740.10">
    <property type="entry name" value="Amino acid/polyamine transporter I"/>
    <property type="match status" value="1"/>
</dbReference>
<feature type="transmembrane region" description="Helical" evidence="5">
    <location>
        <begin position="88"/>
        <end position="110"/>
    </location>
</feature>
<evidence type="ECO:0000256" key="4">
    <source>
        <dbReference type="ARBA" id="ARBA00023136"/>
    </source>
</evidence>
<dbReference type="GO" id="GO:0055085">
    <property type="term" value="P:transmembrane transport"/>
    <property type="evidence" value="ECO:0007669"/>
    <property type="project" value="InterPro"/>
</dbReference>
<feature type="transmembrane region" description="Helical" evidence="5">
    <location>
        <begin position="230"/>
        <end position="250"/>
    </location>
</feature>
<dbReference type="RefSeq" id="WP_148932223.1">
    <property type="nucleotide sequence ID" value="NZ_VNHS01000011.1"/>
</dbReference>
<feature type="transmembrane region" description="Helical" evidence="5">
    <location>
        <begin position="413"/>
        <end position="430"/>
    </location>
</feature>
<organism evidence="7 8">
    <name type="scientific">Paenibacillus methanolicus</name>
    <dbReference type="NCBI Taxonomy" id="582686"/>
    <lineage>
        <taxon>Bacteria</taxon>
        <taxon>Bacillati</taxon>
        <taxon>Bacillota</taxon>
        <taxon>Bacilli</taxon>
        <taxon>Bacillales</taxon>
        <taxon>Paenibacillaceae</taxon>
        <taxon>Paenibacillus</taxon>
    </lineage>
</organism>
<feature type="transmembrane region" description="Helical" evidence="5">
    <location>
        <begin position="197"/>
        <end position="218"/>
    </location>
</feature>
<feature type="transmembrane region" description="Helical" evidence="5">
    <location>
        <begin position="12"/>
        <end position="37"/>
    </location>
</feature>
<dbReference type="GO" id="GO:0016020">
    <property type="term" value="C:membrane"/>
    <property type="evidence" value="ECO:0007669"/>
    <property type="project" value="UniProtKB-SubCell"/>
</dbReference>
<reference evidence="7 8" key="1">
    <citation type="submission" date="2019-07" db="EMBL/GenBank/DDBJ databases">
        <title>Genomic Encyclopedia of Type Strains, Phase III (KMG-III): the genomes of soil and plant-associated and newly described type strains.</title>
        <authorList>
            <person name="Whitman W."/>
        </authorList>
    </citation>
    <scope>NUCLEOTIDE SEQUENCE [LARGE SCALE GENOMIC DNA]</scope>
    <source>
        <strain evidence="7 8">BL24</strain>
    </source>
</reference>
<evidence type="ECO:0000313" key="7">
    <source>
        <dbReference type="EMBL" id="TYP70664.1"/>
    </source>
</evidence>
<dbReference type="AlphaFoldDB" id="A0A5S5BUL8"/>
<name>A0A5S5BUL8_9BACL</name>
<comment type="subcellular location">
    <subcellularLocation>
        <location evidence="1">Membrane</location>
        <topology evidence="1">Multi-pass membrane protein</topology>
    </subcellularLocation>
</comment>
<keyword evidence="3 5" id="KW-1133">Transmembrane helix</keyword>
<feature type="transmembrane region" description="Helical" evidence="5">
    <location>
        <begin position="331"/>
        <end position="349"/>
    </location>
</feature>
<dbReference type="OrthoDB" id="9762947at2"/>
<sequence>MHGESTTLKRSLSMWQLVLLGLGFMTPMVVFDTFGIASEETGGHVPASYVIALVALLFTAGSYAFMIKAFPNAGSAYTYTQKSIHPNLGFMVGWLALMDYMFLPMVNALIAQIYMTSWFPNAPAWIFVVVFVALVTAINLLSVKGTANMNSYLVLFQIGMVIVFVGISVWALLSGKGVGSVWYPDAFFSGDIETSTLISGATLLCFSYLGFDAVAGFAEETDNPTRTIPRALFLTALVGGLMFIVASYFAQALFPNVSDFNDPEASTPEMALYLGGVVFKAIFLTAGFAGTIASAISSQASVSRLMYAMGRDRMLPTRWFRHLSPRTHTPIFNTLFVGVVSLTAVFFSLDTATSFINFGALTAFTFVNLSVIAHYVVRRKMLRSAKEVLSYLIIPTIGAASMIVLWVNLDMHSIYLGIGWAVVGFISLIYSTKGFRILPADLNLSGTNKIDESM</sequence>
<evidence type="ECO:0000259" key="6">
    <source>
        <dbReference type="Pfam" id="PF00324"/>
    </source>
</evidence>
<comment type="caution">
    <text evidence="7">The sequence shown here is derived from an EMBL/GenBank/DDBJ whole genome shotgun (WGS) entry which is preliminary data.</text>
</comment>
<keyword evidence="4 5" id="KW-0472">Membrane</keyword>
<gene>
    <name evidence="7" type="ORF">BCM02_111170</name>
</gene>
<dbReference type="InterPro" id="IPR050367">
    <property type="entry name" value="APC_superfamily"/>
</dbReference>
<accession>A0A5S5BUL8</accession>
<dbReference type="InterPro" id="IPR004841">
    <property type="entry name" value="AA-permease/SLC12A_dom"/>
</dbReference>
<feature type="transmembrane region" description="Helical" evidence="5">
    <location>
        <begin position="153"/>
        <end position="173"/>
    </location>
</feature>
<keyword evidence="8" id="KW-1185">Reference proteome</keyword>
<feature type="domain" description="Amino acid permease/ SLC12A" evidence="6">
    <location>
        <begin position="17"/>
        <end position="409"/>
    </location>
</feature>
<evidence type="ECO:0000256" key="2">
    <source>
        <dbReference type="ARBA" id="ARBA00022692"/>
    </source>
</evidence>
<evidence type="ECO:0000313" key="8">
    <source>
        <dbReference type="Proteomes" id="UP000323257"/>
    </source>
</evidence>
<protein>
    <submittedName>
        <fullName evidence="7">Putrescine importer</fullName>
    </submittedName>
</protein>
<dbReference type="PIRSF" id="PIRSF006060">
    <property type="entry name" value="AA_transporter"/>
    <property type="match status" value="1"/>
</dbReference>
<dbReference type="EMBL" id="VNHS01000011">
    <property type="protein sequence ID" value="TYP70664.1"/>
    <property type="molecule type" value="Genomic_DNA"/>
</dbReference>
<dbReference type="PANTHER" id="PTHR42770">
    <property type="entry name" value="AMINO ACID TRANSPORTER-RELATED"/>
    <property type="match status" value="1"/>
</dbReference>
<feature type="transmembrane region" description="Helical" evidence="5">
    <location>
        <begin position="355"/>
        <end position="376"/>
    </location>
</feature>
<evidence type="ECO:0000256" key="1">
    <source>
        <dbReference type="ARBA" id="ARBA00004141"/>
    </source>
</evidence>
<dbReference type="Pfam" id="PF00324">
    <property type="entry name" value="AA_permease"/>
    <property type="match status" value="1"/>
</dbReference>
<dbReference type="PANTHER" id="PTHR42770:SF8">
    <property type="entry name" value="PUTRESCINE IMPORTER PUUP"/>
    <property type="match status" value="1"/>
</dbReference>
<feature type="transmembrane region" description="Helical" evidence="5">
    <location>
        <begin position="49"/>
        <end position="67"/>
    </location>
</feature>
<dbReference type="Proteomes" id="UP000323257">
    <property type="component" value="Unassembled WGS sequence"/>
</dbReference>